<dbReference type="InterPro" id="IPR023093">
    <property type="entry name" value="ScpA-like_C"/>
</dbReference>
<comment type="caution">
    <text evidence="4">The sequence shown here is derived from an EMBL/GenBank/DDBJ whole genome shotgun (WGS) entry which is preliminary data.</text>
</comment>
<evidence type="ECO:0000256" key="2">
    <source>
        <dbReference type="ARBA" id="ARBA00044777"/>
    </source>
</evidence>
<dbReference type="InterPro" id="IPR003768">
    <property type="entry name" value="ScpA"/>
</dbReference>
<evidence type="ECO:0000256" key="3">
    <source>
        <dbReference type="HAMAP-Rule" id="MF_01805"/>
    </source>
</evidence>
<dbReference type="EMBL" id="JACRYT010000012">
    <property type="protein sequence ID" value="MBC6680368.1"/>
    <property type="molecule type" value="Genomic_DNA"/>
</dbReference>
<dbReference type="Gene3D" id="6.10.250.2410">
    <property type="match status" value="1"/>
</dbReference>
<sequence>MGYKVKLNVFEGPFDLLVYLIEHAQMSIYDIEISEITSQYLSYMEEMKRLDVPLASEFLVLAAALIEIKSKMLLPRTAPGGEEAEFEDPRSELVEKLLEYKRFKLLAEMLRKQEESGLRTMEKPQEDLSVYTGEPDEYLKLDLRQFVAAFDLFLRKKKKEEEIRRHHIRTEKQKATAEARMADIREYFLEHVGEEADFKELVQKKEDRYDIALTFSSVLEMMKENRLDADQKYIYGDITVRATERLLEAGEEPGGGSTDDE</sequence>
<dbReference type="GO" id="GO:0007059">
    <property type="term" value="P:chromosome segregation"/>
    <property type="evidence" value="ECO:0007669"/>
    <property type="project" value="UniProtKB-UniRule"/>
</dbReference>
<protein>
    <recommendedName>
        <fullName evidence="2 3">Segregation and condensation protein A</fullName>
    </recommendedName>
</protein>
<keyword evidence="5" id="KW-1185">Reference proteome</keyword>
<dbReference type="RefSeq" id="WP_187303465.1">
    <property type="nucleotide sequence ID" value="NZ_JACRYT010000012.1"/>
</dbReference>
<dbReference type="Pfam" id="PF02616">
    <property type="entry name" value="SMC_ScpA"/>
    <property type="match status" value="1"/>
</dbReference>
<comment type="subunit">
    <text evidence="3">Component of a cohesin-like complex composed of ScpA, ScpB and the Smc homodimer, in which ScpA and ScpB bind to the head domain of Smc. The presence of the three proteins is required for the association of the complex with DNA.</text>
</comment>
<name>A0A923SWI1_9FIRM</name>
<comment type="similarity">
    <text evidence="3">Belongs to the ScpA family.</text>
</comment>
<reference evidence="4" key="1">
    <citation type="submission" date="2020-08" db="EMBL/GenBank/DDBJ databases">
        <title>Genome public.</title>
        <authorList>
            <person name="Liu C."/>
            <person name="Sun Q."/>
        </authorList>
    </citation>
    <scope>NUCLEOTIDE SEQUENCE</scope>
    <source>
        <strain evidence="4">BX12</strain>
    </source>
</reference>
<keyword evidence="3" id="KW-0963">Cytoplasm</keyword>
<dbReference type="GO" id="GO:0051301">
    <property type="term" value="P:cell division"/>
    <property type="evidence" value="ECO:0007669"/>
    <property type="project" value="UniProtKB-KW"/>
</dbReference>
<evidence type="ECO:0000256" key="1">
    <source>
        <dbReference type="ARBA" id="ARBA00022829"/>
    </source>
</evidence>
<gene>
    <name evidence="3" type="primary">scpA</name>
    <name evidence="4" type="ORF">H9L42_11120</name>
</gene>
<keyword evidence="1 3" id="KW-0159">Chromosome partition</keyword>
<dbReference type="Gene3D" id="1.10.10.580">
    <property type="entry name" value="Structural maintenance of chromosome 1. Chain E"/>
    <property type="match status" value="1"/>
</dbReference>
<comment type="subcellular location">
    <subcellularLocation>
        <location evidence="3">Cytoplasm</location>
    </subcellularLocation>
    <text evidence="3">Associated with two foci at the outer edges of the nucleoid region in young cells, and at four foci within both cell halves in older cells.</text>
</comment>
<keyword evidence="3" id="KW-0131">Cell cycle</keyword>
<evidence type="ECO:0000313" key="4">
    <source>
        <dbReference type="EMBL" id="MBC6680368.1"/>
    </source>
</evidence>
<dbReference type="GO" id="GO:0005737">
    <property type="term" value="C:cytoplasm"/>
    <property type="evidence" value="ECO:0007669"/>
    <property type="project" value="UniProtKB-SubCell"/>
</dbReference>
<evidence type="ECO:0000313" key="5">
    <source>
        <dbReference type="Proteomes" id="UP000602647"/>
    </source>
</evidence>
<dbReference type="PANTHER" id="PTHR33969">
    <property type="entry name" value="SEGREGATION AND CONDENSATION PROTEIN A"/>
    <property type="match status" value="1"/>
</dbReference>
<dbReference type="GO" id="GO:0006260">
    <property type="term" value="P:DNA replication"/>
    <property type="evidence" value="ECO:0007669"/>
    <property type="project" value="UniProtKB-UniRule"/>
</dbReference>
<keyword evidence="3" id="KW-0132">Cell division</keyword>
<dbReference type="PANTHER" id="PTHR33969:SF2">
    <property type="entry name" value="SEGREGATION AND CONDENSATION PROTEIN A"/>
    <property type="match status" value="1"/>
</dbReference>
<dbReference type="AlphaFoldDB" id="A0A923SWI1"/>
<accession>A0A923SWI1</accession>
<dbReference type="Proteomes" id="UP000602647">
    <property type="component" value="Unassembled WGS sequence"/>
</dbReference>
<organism evidence="4 5">
    <name type="scientific">Zhenpiania hominis</name>
    <dbReference type="NCBI Taxonomy" id="2763644"/>
    <lineage>
        <taxon>Bacteria</taxon>
        <taxon>Bacillati</taxon>
        <taxon>Bacillota</taxon>
        <taxon>Clostridia</taxon>
        <taxon>Peptostreptococcales</taxon>
        <taxon>Anaerovoracaceae</taxon>
        <taxon>Zhenpiania</taxon>
    </lineage>
</organism>
<proteinExistence type="inferred from homology"/>
<dbReference type="HAMAP" id="MF_01805">
    <property type="entry name" value="ScpA"/>
    <property type="match status" value="1"/>
</dbReference>
<comment type="function">
    <text evidence="3">Participates in chromosomal partition during cell division. May act via the formation of a condensin-like complex containing Smc and ScpB that pull DNA away from mid-cell into both cell halves.</text>
</comment>